<evidence type="ECO:0000259" key="6">
    <source>
        <dbReference type="Pfam" id="PF00999"/>
    </source>
</evidence>
<gene>
    <name evidence="7" type="ORF">ACFO4R_04845</name>
</gene>
<name>A0ABV9QNW6_9FIRM</name>
<evidence type="ECO:0000313" key="7">
    <source>
        <dbReference type="EMBL" id="MFC4804404.1"/>
    </source>
</evidence>
<feature type="transmembrane region" description="Helical" evidence="5">
    <location>
        <begin position="147"/>
        <end position="169"/>
    </location>
</feature>
<dbReference type="PANTHER" id="PTHR43021:SF2">
    <property type="entry name" value="CATION_H+ EXCHANGER DOMAIN-CONTAINING PROTEIN"/>
    <property type="match status" value="1"/>
</dbReference>
<organism evidence="7 8">
    <name type="scientific">Filifactor villosus</name>
    <dbReference type="NCBI Taxonomy" id="29374"/>
    <lineage>
        <taxon>Bacteria</taxon>
        <taxon>Bacillati</taxon>
        <taxon>Bacillota</taxon>
        <taxon>Clostridia</taxon>
        <taxon>Peptostreptococcales</taxon>
        <taxon>Filifactoraceae</taxon>
        <taxon>Filifactor</taxon>
    </lineage>
</organism>
<keyword evidence="3 5" id="KW-1133">Transmembrane helix</keyword>
<dbReference type="RefSeq" id="WP_379787910.1">
    <property type="nucleotide sequence ID" value="NZ_JBHSHL010000014.1"/>
</dbReference>
<sequence>MHILYYVAVVLAAGIFVAKITGKLKLPNVTGYLIAGLLIGPSITGLVPRTIVEQLSLFSDVALAFIAYSIGSQINFKHLKKVGIGIVVLTLLEALMAMFLVVLVMFFVFKTSLAFALLIGSIACATAPAATMMVIRQYKAKGVVVDTLLPVVAMDDGVSIMAFGVALTVSKALISGKEIQFTQLVVIPSIEILGALALGAVIAFLFLSIERIIKNESELMNLVIVIIFLGHALATRFHFSSLLACMAIGATISNLREGKISYFSIVDNITMPIFVAFFVISGADLDIFALKASGLIGLAYVLVRVAGKWLGAFTGAKLYHMPKTVQNYLGYTLVPQAGVAIGLSLVAQKALPGDYGNEIRTIILAATVIYEFIGPLITKKALIAAGEITLPSTK</sequence>
<feature type="domain" description="Cation/H+ exchanger transmembrane" evidence="6">
    <location>
        <begin position="15"/>
        <end position="379"/>
    </location>
</feature>
<keyword evidence="8" id="KW-1185">Reference proteome</keyword>
<keyword evidence="4 5" id="KW-0472">Membrane</keyword>
<feature type="transmembrane region" description="Helical" evidence="5">
    <location>
        <begin position="262"/>
        <end position="281"/>
    </location>
</feature>
<feature type="transmembrane region" description="Helical" evidence="5">
    <location>
        <begin position="219"/>
        <end position="234"/>
    </location>
</feature>
<dbReference type="Gene3D" id="1.20.1530.20">
    <property type="match status" value="1"/>
</dbReference>
<evidence type="ECO:0000256" key="4">
    <source>
        <dbReference type="ARBA" id="ARBA00023136"/>
    </source>
</evidence>
<evidence type="ECO:0000256" key="5">
    <source>
        <dbReference type="SAM" id="Phobius"/>
    </source>
</evidence>
<feature type="transmembrane region" description="Helical" evidence="5">
    <location>
        <begin position="328"/>
        <end position="347"/>
    </location>
</feature>
<comment type="subcellular location">
    <subcellularLocation>
        <location evidence="1">Membrane</location>
        <topology evidence="1">Multi-pass membrane protein</topology>
    </subcellularLocation>
</comment>
<keyword evidence="2 5" id="KW-0812">Transmembrane</keyword>
<feature type="transmembrane region" description="Helical" evidence="5">
    <location>
        <begin position="287"/>
        <end position="307"/>
    </location>
</feature>
<reference evidence="8" key="1">
    <citation type="journal article" date="2019" name="Int. J. Syst. Evol. Microbiol.">
        <title>The Global Catalogue of Microorganisms (GCM) 10K type strain sequencing project: providing services to taxonomists for standard genome sequencing and annotation.</title>
        <authorList>
            <consortium name="The Broad Institute Genomics Platform"/>
            <consortium name="The Broad Institute Genome Sequencing Center for Infectious Disease"/>
            <person name="Wu L."/>
            <person name="Ma J."/>
        </authorList>
    </citation>
    <scope>NUCLEOTIDE SEQUENCE [LARGE SCALE GENOMIC DNA]</scope>
    <source>
        <strain evidence="8">CCUG 46385</strain>
    </source>
</reference>
<evidence type="ECO:0000256" key="1">
    <source>
        <dbReference type="ARBA" id="ARBA00004141"/>
    </source>
</evidence>
<feature type="transmembrane region" description="Helical" evidence="5">
    <location>
        <begin position="83"/>
        <end position="109"/>
    </location>
</feature>
<evidence type="ECO:0000313" key="8">
    <source>
        <dbReference type="Proteomes" id="UP001595916"/>
    </source>
</evidence>
<accession>A0ABV9QNW6</accession>
<dbReference type="EMBL" id="JBHSHL010000014">
    <property type="protein sequence ID" value="MFC4804404.1"/>
    <property type="molecule type" value="Genomic_DNA"/>
</dbReference>
<protein>
    <submittedName>
        <fullName evidence="7">Cation:proton antiporter</fullName>
    </submittedName>
</protein>
<dbReference type="InterPro" id="IPR006153">
    <property type="entry name" value="Cation/H_exchanger_TM"/>
</dbReference>
<dbReference type="Pfam" id="PF00999">
    <property type="entry name" value="Na_H_Exchanger"/>
    <property type="match status" value="1"/>
</dbReference>
<evidence type="ECO:0000256" key="2">
    <source>
        <dbReference type="ARBA" id="ARBA00022692"/>
    </source>
</evidence>
<dbReference type="InterPro" id="IPR038770">
    <property type="entry name" value="Na+/solute_symporter_sf"/>
</dbReference>
<feature type="transmembrane region" description="Helical" evidence="5">
    <location>
        <begin position="29"/>
        <end position="48"/>
    </location>
</feature>
<evidence type="ECO:0000256" key="3">
    <source>
        <dbReference type="ARBA" id="ARBA00022989"/>
    </source>
</evidence>
<feature type="transmembrane region" description="Helical" evidence="5">
    <location>
        <begin position="181"/>
        <end position="207"/>
    </location>
</feature>
<feature type="transmembrane region" description="Helical" evidence="5">
    <location>
        <begin position="115"/>
        <end position="135"/>
    </location>
</feature>
<dbReference type="PANTHER" id="PTHR43021">
    <property type="entry name" value="NA(+)/H(+) ANTIPORTER-RELATED"/>
    <property type="match status" value="1"/>
</dbReference>
<proteinExistence type="predicted"/>
<feature type="transmembrane region" description="Helical" evidence="5">
    <location>
        <begin position="6"/>
        <end position="22"/>
    </location>
</feature>
<dbReference type="Proteomes" id="UP001595916">
    <property type="component" value="Unassembled WGS sequence"/>
</dbReference>
<comment type="caution">
    <text evidence="7">The sequence shown here is derived from an EMBL/GenBank/DDBJ whole genome shotgun (WGS) entry which is preliminary data.</text>
</comment>